<dbReference type="OrthoDB" id="412249at2759"/>
<evidence type="ECO:0000256" key="1">
    <source>
        <dbReference type="SAM" id="MobiDB-lite"/>
    </source>
</evidence>
<reference evidence="3" key="1">
    <citation type="submission" date="2021-02" db="EMBL/GenBank/DDBJ databases">
        <authorList>
            <person name="Dougan E. K."/>
            <person name="Rhodes N."/>
            <person name="Thang M."/>
            <person name="Chan C."/>
        </authorList>
    </citation>
    <scope>NUCLEOTIDE SEQUENCE</scope>
</reference>
<feature type="region of interest" description="Disordered" evidence="1">
    <location>
        <begin position="673"/>
        <end position="741"/>
    </location>
</feature>
<proteinExistence type="predicted"/>
<evidence type="ECO:0000313" key="4">
    <source>
        <dbReference type="Proteomes" id="UP000604046"/>
    </source>
</evidence>
<evidence type="ECO:0000256" key="2">
    <source>
        <dbReference type="SAM" id="Phobius"/>
    </source>
</evidence>
<keyword evidence="4" id="KW-1185">Reference proteome</keyword>
<organism evidence="3 4">
    <name type="scientific">Symbiodinium natans</name>
    <dbReference type="NCBI Taxonomy" id="878477"/>
    <lineage>
        <taxon>Eukaryota</taxon>
        <taxon>Sar</taxon>
        <taxon>Alveolata</taxon>
        <taxon>Dinophyceae</taxon>
        <taxon>Suessiales</taxon>
        <taxon>Symbiodiniaceae</taxon>
        <taxon>Symbiodinium</taxon>
    </lineage>
</organism>
<keyword evidence="2" id="KW-0812">Transmembrane</keyword>
<feature type="transmembrane region" description="Helical" evidence="2">
    <location>
        <begin position="141"/>
        <end position="159"/>
    </location>
</feature>
<accession>A0A812QS94</accession>
<protein>
    <submittedName>
        <fullName evidence="3">Uncharacterized protein</fullName>
    </submittedName>
</protein>
<gene>
    <name evidence="3" type="ORF">SNAT2548_LOCUS21836</name>
</gene>
<keyword evidence="2" id="KW-1133">Transmembrane helix</keyword>
<feature type="compositionally biased region" description="Pro residues" evidence="1">
    <location>
        <begin position="253"/>
        <end position="265"/>
    </location>
</feature>
<feature type="region of interest" description="Disordered" evidence="1">
    <location>
        <begin position="247"/>
        <end position="271"/>
    </location>
</feature>
<evidence type="ECO:0000313" key="3">
    <source>
        <dbReference type="EMBL" id="CAE7401128.1"/>
    </source>
</evidence>
<name>A0A812QS94_9DINO</name>
<keyword evidence="2" id="KW-0472">Membrane</keyword>
<dbReference type="EMBL" id="CAJNDS010002264">
    <property type="protein sequence ID" value="CAE7401128.1"/>
    <property type="molecule type" value="Genomic_DNA"/>
</dbReference>
<comment type="caution">
    <text evidence="3">The sequence shown here is derived from an EMBL/GenBank/DDBJ whole genome shotgun (WGS) entry which is preliminary data.</text>
</comment>
<feature type="compositionally biased region" description="Basic residues" evidence="1">
    <location>
        <begin position="673"/>
        <end position="683"/>
    </location>
</feature>
<dbReference type="Proteomes" id="UP000604046">
    <property type="component" value="Unassembled WGS sequence"/>
</dbReference>
<sequence length="1785" mass="196888">MVVSRAAVTEVVALLTNLDAEAACDDAQIRSAIAETREALGRAPLSRVSDQKRHLRNALVPGKNLLLDVLGGKALGLDAEEWSSALWEYYKSSTGGTASGQVCNAINDDEDLWDEVIQSTLPETSGQVVMQTGVWWTSRRFCAMAWMALAVVLFCFAGGEWSARTKVAFGGSASVCLVLADLWRRFGWEYAWICTDEQLEITSPAVPAAAHQAMRASDDPVSEASASADLKLENERLRKMVEDLRAQGTESGIPPPPPPGAPPFPSSHAEPVSQNNAVMTAFRAFAQDSNVDGPLSLTAVQQASQPNNPEMASKIFSPTLAIEFPQGAAVRFTEDAVPSSLRGLRGEILERMTDGTARVRLDGGAIVHSVRDAFLLPDMRQGPQPASSDRQHNVNPLLDDTQLKAQASKVHNALESWSKQSSSVPHWPRLFWEGVVQMQSNEPLHRDLLRVLQAHGYVGDATISAPRTDALLKQLKDLGTPAPTAGSAVEFFSGQRITPTAAGLGDISSWHSKLPSDHQYAGPEIYRSVLASGVRCMRDYVNQFFPIDARAHSNEYLDLFTQASTIDFALAKAASDDEILETLGTNDQLEISLLRTFTRKELAMRMPQCAFWQCSPPGQALTLPLIGLLPRHRLTVKPNTSDVKGQELKRGLARKGLTKELEKARAGVAQRATRRLKQTKSHMCRVDSRHRPSSHIGHPTSLLGPLEHGCPYRVQQRLTPLPVPPRPVKSDSTSSRIRRRHQKRMEVWKIAVKMIAVANGLDDGKPLADRTPSLAKTPSIDQHRPAVKQAVATILSEAARFAKARRCLGTTGAHGAPQEPFSAATQLVKFAQADGGYVRMKKNRVNQVPIVANSIDEPKTNHVVPMLQALPPQEAEHYALETNVVDTAGKSSIIFREISEQYGFIGGSMEEFVSYFQRPDLPKQMWRWAPWASCRAVAGFTVVPKKDPSKLRKLLMCCPANYMFEDPRYRAELGMGGGGAITRIHIPSDNLACSACDESNAFTYVLTPEWLWPWFSTPPIRAFHVWDCLPDDFPSQIDVTTLVSAQYMRLPMGCTHSVHILMLINLRYIGITLLASQHLNVNRANRQRAEGLAHLHAAPTHGDADATCLATAAGRDSECSPEEWIEILRSARSSSFRVLVVLLCFMGDRRHGDICDWLETMAQAQGLTLLVISADVAIDSRWDFTNPALVHKFLVAAHEGLIDVIGGSPPSGTLSDTRVNDSVTGLRFLRSRERFWGCPGLNSAEQTQIRRTNALFVNFLAMAEAVCAAGGKFFLAHPDDPGEAPHPSLFVTAEMLEFEGRVGAMRAHHHQCAFGGADMSPTCISTNCSQGFRLEGLWCPGHLEHSSECQRYQRKYVSEYAYAIADMVFHELRYLAHNQIGPTSSAQSSHLAKKVSCYGSRMGSATSPAISILNEDICLGRHVHIHDHQGAVYLHVDDAVTISTGTSSDIHADRVMHFLAEGLEDAGFIVPERVQAADVQKVVGYQPVARPARFKLPDHKWALLADALKELAVPVWIDVEVLRAVLGVWVFAALLNRDLLSIPHAVYRMLDAHPNETIRWWPSARREVLAMSYAAPWLFYDAGAPLATTIFATDAMGNSEVDAGGYGITVRDVSRAAIEQILEYGESQSRSVSRLSGDFTGLKFPERPIKASKPFSLLPNEIFQNEGKARWLPMAWGRWKTVDHITLGEARAVVRLARLLSVRPSAHRHFVISLQDNQPCAWSHAKGRSTSWPLNRLWRMKTSSLLVSAIRLFLPWVESAMMPADMLSRQHEYIPRQKLLRPPQA</sequence>